<keyword evidence="1" id="KW-0862">Zinc</keyword>
<organism evidence="3 4">
    <name type="scientific">Kalanchoe fedtschenkoi</name>
    <name type="common">Lavender scallops</name>
    <name type="synonym">South American air plant</name>
    <dbReference type="NCBI Taxonomy" id="63787"/>
    <lineage>
        <taxon>Eukaryota</taxon>
        <taxon>Viridiplantae</taxon>
        <taxon>Streptophyta</taxon>
        <taxon>Embryophyta</taxon>
        <taxon>Tracheophyta</taxon>
        <taxon>Spermatophyta</taxon>
        <taxon>Magnoliopsida</taxon>
        <taxon>eudicotyledons</taxon>
        <taxon>Gunneridae</taxon>
        <taxon>Pentapetalae</taxon>
        <taxon>Saxifragales</taxon>
        <taxon>Crassulaceae</taxon>
        <taxon>Kalanchoe</taxon>
    </lineage>
</organism>
<dbReference type="PANTHER" id="PTHR47593">
    <property type="entry name" value="ZINC FINGER PROTEIN 4-LIKE"/>
    <property type="match status" value="1"/>
</dbReference>
<evidence type="ECO:0000256" key="1">
    <source>
        <dbReference type="PROSITE-ProRule" id="PRU00042"/>
    </source>
</evidence>
<feature type="domain" description="C2H2-type" evidence="2">
    <location>
        <begin position="51"/>
        <end position="78"/>
    </location>
</feature>
<dbReference type="PROSITE" id="PS00028">
    <property type="entry name" value="ZINC_FINGER_C2H2_1"/>
    <property type="match status" value="1"/>
</dbReference>
<keyword evidence="1" id="KW-0479">Metal-binding</keyword>
<proteinExistence type="predicted"/>
<dbReference type="InterPro" id="IPR036236">
    <property type="entry name" value="Znf_C2H2_sf"/>
</dbReference>
<dbReference type="PANTHER" id="PTHR47593:SF8">
    <property type="entry name" value="OS12G0581900 PROTEIN"/>
    <property type="match status" value="1"/>
</dbReference>
<keyword evidence="4" id="KW-1185">Reference proteome</keyword>
<dbReference type="InterPro" id="IPR053266">
    <property type="entry name" value="Zinc_finger_protein_7"/>
</dbReference>
<keyword evidence="1" id="KW-0863">Zinc-finger</keyword>
<dbReference type="EnsemblPlants" id="Kaladp0016s0310.1.v1.1">
    <property type="protein sequence ID" value="Kaladp0016s0310.1.v1.1.CDS.1"/>
    <property type="gene ID" value="Kaladp0016s0310.v1.1"/>
</dbReference>
<dbReference type="InterPro" id="IPR013087">
    <property type="entry name" value="Znf_C2H2_type"/>
</dbReference>
<dbReference type="Gene3D" id="3.30.160.60">
    <property type="entry name" value="Classic Zinc Finger"/>
    <property type="match status" value="1"/>
</dbReference>
<evidence type="ECO:0000259" key="2">
    <source>
        <dbReference type="PROSITE" id="PS50157"/>
    </source>
</evidence>
<sequence length="176" mass="19804">MTTLLGEEETKPSAGVGRERFEDIKSGEWLNLRLGTSAGVSQSRIASSKLFACNFCMRKFYSSQALGGHQNAHKRERGAARRYQSQRMMSMSGFSVSSPIMRSLEARPHSLVHKFLGVEREEAGRIKDAYTGMGINYIPVLQNNVNLVWPGSFRFDSLRPEQSQSAPYKLDLNLRL</sequence>
<evidence type="ECO:0000313" key="4">
    <source>
        <dbReference type="Proteomes" id="UP000594263"/>
    </source>
</evidence>
<protein>
    <recommendedName>
        <fullName evidence="2">C2H2-type domain-containing protein</fullName>
    </recommendedName>
</protein>
<evidence type="ECO:0000313" key="3">
    <source>
        <dbReference type="EnsemblPlants" id="Kaladp0016s0310.1.v1.1.CDS.1"/>
    </source>
</evidence>
<dbReference type="OMA" id="MRVNPHS"/>
<dbReference type="PROSITE" id="PS50157">
    <property type="entry name" value="ZINC_FINGER_C2H2_2"/>
    <property type="match status" value="1"/>
</dbReference>
<dbReference type="AlphaFoldDB" id="A0A7N0T0I1"/>
<dbReference type="GO" id="GO:0008270">
    <property type="term" value="F:zinc ion binding"/>
    <property type="evidence" value="ECO:0007669"/>
    <property type="project" value="UniProtKB-KW"/>
</dbReference>
<dbReference type="Gramene" id="Kaladp0016s0310.1.v1.1">
    <property type="protein sequence ID" value="Kaladp0016s0310.1.v1.1.CDS.1"/>
    <property type="gene ID" value="Kaladp0016s0310.v1.1"/>
</dbReference>
<dbReference type="SUPFAM" id="SSF57667">
    <property type="entry name" value="beta-beta-alpha zinc fingers"/>
    <property type="match status" value="1"/>
</dbReference>
<accession>A0A7N0T0I1</accession>
<reference evidence="3" key="1">
    <citation type="submission" date="2021-01" db="UniProtKB">
        <authorList>
            <consortium name="EnsemblPlants"/>
        </authorList>
    </citation>
    <scope>IDENTIFICATION</scope>
</reference>
<name>A0A7N0T0I1_KALFE</name>
<dbReference type="Proteomes" id="UP000594263">
    <property type="component" value="Unplaced"/>
</dbReference>